<comment type="caution">
    <text evidence="2">The sequence shown here is derived from an EMBL/GenBank/DDBJ whole genome shotgun (WGS) entry which is preliminary data.</text>
</comment>
<dbReference type="InterPro" id="IPR015124">
    <property type="entry name" value="Stf0"/>
</dbReference>
<dbReference type="Pfam" id="PF09037">
    <property type="entry name" value="Sulphotransf"/>
    <property type="match status" value="1"/>
</dbReference>
<evidence type="ECO:0000259" key="1">
    <source>
        <dbReference type="Pfam" id="PF09037"/>
    </source>
</evidence>
<dbReference type="PIRSF" id="PIRSF021497">
    <property type="entry name" value="Sulphotransferase_Stf0"/>
    <property type="match status" value="1"/>
</dbReference>
<dbReference type="Proteomes" id="UP001556098">
    <property type="component" value="Unassembled WGS sequence"/>
</dbReference>
<sequence>MTDSAAAYVICSNPRSGTTLLCDMLARTGVAGRPDSFFREKSLQEWCDDWGITGPADPQDPEFTKRYFDAMRKEGRGDTPVFGMRVMGPDLGLACAWLDRAHPGQPSAPAGFDAAFGPTRFVHLSRADKLAEAVSYLRAEQTGFWHQRPDGSALEHLEPTQPEGFDAAAIHARKLELAGYDAAWEAWFAAEGITPLRITYEALAENPNGVLALVLAFIGQDPALASGVAPGVRKLANATSAAWIARYRSLYPDG</sequence>
<keyword evidence="3" id="KW-1185">Reference proteome</keyword>
<dbReference type="RefSeq" id="WP_367879773.1">
    <property type="nucleotide sequence ID" value="NZ_JBFNXX010000030.1"/>
</dbReference>
<feature type="domain" description="Sulphotransferase Stf0" evidence="1">
    <location>
        <begin position="7"/>
        <end position="248"/>
    </location>
</feature>
<organism evidence="2 3">
    <name type="scientific">Sulfitobacter sediminis</name>
    <dbReference type="NCBI Taxonomy" id="3234186"/>
    <lineage>
        <taxon>Bacteria</taxon>
        <taxon>Pseudomonadati</taxon>
        <taxon>Pseudomonadota</taxon>
        <taxon>Alphaproteobacteria</taxon>
        <taxon>Rhodobacterales</taxon>
        <taxon>Roseobacteraceae</taxon>
        <taxon>Sulfitobacter</taxon>
    </lineage>
</organism>
<dbReference type="InterPro" id="IPR027417">
    <property type="entry name" value="P-loop_NTPase"/>
</dbReference>
<dbReference type="EMBL" id="JBFNXX010000030">
    <property type="protein sequence ID" value="MEW9922076.1"/>
    <property type="molecule type" value="Genomic_DNA"/>
</dbReference>
<gene>
    <name evidence="2" type="ORF">AB2B41_20920</name>
</gene>
<dbReference type="SUPFAM" id="SSF52540">
    <property type="entry name" value="P-loop containing nucleoside triphosphate hydrolases"/>
    <property type="match status" value="1"/>
</dbReference>
<name>A0ABV3RT33_9RHOB</name>
<evidence type="ECO:0000313" key="2">
    <source>
        <dbReference type="EMBL" id="MEW9922076.1"/>
    </source>
</evidence>
<dbReference type="Gene3D" id="3.40.50.300">
    <property type="entry name" value="P-loop containing nucleotide triphosphate hydrolases"/>
    <property type="match status" value="1"/>
</dbReference>
<accession>A0ABV3RT33</accession>
<reference evidence="2 3" key="1">
    <citation type="submission" date="2024-07" db="EMBL/GenBank/DDBJ databases">
        <title>Marimonas sp.nov., isolated from tidal-flat sediment.</title>
        <authorList>
            <person name="Jayan J.N."/>
            <person name="Lee S.S."/>
        </authorList>
    </citation>
    <scope>NUCLEOTIDE SEQUENCE [LARGE SCALE GENOMIC DNA]</scope>
    <source>
        <strain evidence="2 3">MJW-29</strain>
    </source>
</reference>
<dbReference type="InterPro" id="IPR024628">
    <property type="entry name" value="Sulfotransferase_Stf0_dom"/>
</dbReference>
<evidence type="ECO:0000313" key="3">
    <source>
        <dbReference type="Proteomes" id="UP001556098"/>
    </source>
</evidence>
<protein>
    <submittedName>
        <fullName evidence="2">Stf0 family sulfotransferase</fullName>
    </submittedName>
</protein>
<proteinExistence type="predicted"/>